<evidence type="ECO:0000313" key="1">
    <source>
        <dbReference type="EMBL" id="PNT73376.1"/>
    </source>
</evidence>
<dbReference type="EnsemblPlants" id="PNT73376">
    <property type="protein sequence ID" value="PNT73376"/>
    <property type="gene ID" value="BRADI_2g57694v3"/>
</dbReference>
<gene>
    <name evidence="1" type="ORF">BRADI_2g57694v3</name>
</gene>
<dbReference type="EMBL" id="CM000881">
    <property type="protein sequence ID" value="PNT73376.1"/>
    <property type="molecule type" value="Genomic_DNA"/>
</dbReference>
<keyword evidence="3" id="KW-1185">Reference proteome</keyword>
<organism evidence="1">
    <name type="scientific">Brachypodium distachyon</name>
    <name type="common">Purple false brome</name>
    <name type="synonym">Trachynia distachya</name>
    <dbReference type="NCBI Taxonomy" id="15368"/>
    <lineage>
        <taxon>Eukaryota</taxon>
        <taxon>Viridiplantae</taxon>
        <taxon>Streptophyta</taxon>
        <taxon>Embryophyta</taxon>
        <taxon>Tracheophyta</taxon>
        <taxon>Spermatophyta</taxon>
        <taxon>Magnoliopsida</taxon>
        <taxon>Liliopsida</taxon>
        <taxon>Poales</taxon>
        <taxon>Poaceae</taxon>
        <taxon>BOP clade</taxon>
        <taxon>Pooideae</taxon>
        <taxon>Stipodae</taxon>
        <taxon>Brachypodieae</taxon>
        <taxon>Brachypodium</taxon>
    </lineage>
</organism>
<name>A0A2K2DGG4_BRADI</name>
<dbReference type="InParanoid" id="A0A2K2DGG4"/>
<evidence type="ECO:0000313" key="3">
    <source>
        <dbReference type="Proteomes" id="UP000008810"/>
    </source>
</evidence>
<evidence type="ECO:0000313" key="2">
    <source>
        <dbReference type="EnsemblPlants" id="PNT73376"/>
    </source>
</evidence>
<proteinExistence type="predicted"/>
<dbReference type="Proteomes" id="UP000008810">
    <property type="component" value="Chromosome 2"/>
</dbReference>
<dbReference type="Gramene" id="PNT73376">
    <property type="protein sequence ID" value="PNT73376"/>
    <property type="gene ID" value="BRADI_2g57694v3"/>
</dbReference>
<accession>A0A2K2DGG4</accession>
<dbReference type="AlphaFoldDB" id="A0A2K2DGG4"/>
<reference evidence="1" key="2">
    <citation type="submission" date="2017-06" db="EMBL/GenBank/DDBJ databases">
        <title>WGS assembly of Brachypodium distachyon.</title>
        <authorList>
            <consortium name="The International Brachypodium Initiative"/>
            <person name="Lucas S."/>
            <person name="Harmon-Smith M."/>
            <person name="Lail K."/>
            <person name="Tice H."/>
            <person name="Grimwood J."/>
            <person name="Bruce D."/>
            <person name="Barry K."/>
            <person name="Shu S."/>
            <person name="Lindquist E."/>
            <person name="Wang M."/>
            <person name="Pitluck S."/>
            <person name="Vogel J.P."/>
            <person name="Garvin D.F."/>
            <person name="Mockler T.C."/>
            <person name="Schmutz J."/>
            <person name="Rokhsar D."/>
            <person name="Bevan M.W."/>
        </authorList>
    </citation>
    <scope>NUCLEOTIDE SEQUENCE</scope>
    <source>
        <strain evidence="1">Bd21</strain>
    </source>
</reference>
<reference evidence="2" key="3">
    <citation type="submission" date="2018-08" db="UniProtKB">
        <authorList>
            <consortium name="EnsemblPlants"/>
        </authorList>
    </citation>
    <scope>IDENTIFICATION</scope>
    <source>
        <strain evidence="2">cv. Bd21</strain>
    </source>
</reference>
<protein>
    <submittedName>
        <fullName evidence="1 2">Uncharacterized protein</fullName>
    </submittedName>
</protein>
<reference evidence="1 2" key="1">
    <citation type="journal article" date="2010" name="Nature">
        <title>Genome sequencing and analysis of the model grass Brachypodium distachyon.</title>
        <authorList>
            <consortium name="International Brachypodium Initiative"/>
        </authorList>
    </citation>
    <scope>NUCLEOTIDE SEQUENCE [LARGE SCALE GENOMIC DNA]</scope>
    <source>
        <strain evidence="1 2">Bd21</strain>
    </source>
</reference>
<sequence>MCALSFPMQRDEPGNPRRIGLAGRLPFSLASRLQQCHVSVTPSGPWLFHHGKTEPELETALQM</sequence>